<proteinExistence type="predicted"/>
<evidence type="ECO:0000313" key="2">
    <source>
        <dbReference type="EMBL" id="EON66168.1"/>
    </source>
</evidence>
<gene>
    <name evidence="2" type="ORF">W97_05412</name>
</gene>
<dbReference type="AlphaFoldDB" id="R7YWF6"/>
<dbReference type="OMA" id="DSREKIH"/>
<accession>R7YWF6</accession>
<evidence type="ECO:0000313" key="3">
    <source>
        <dbReference type="Proteomes" id="UP000016924"/>
    </source>
</evidence>
<dbReference type="eggNOG" id="ENOG502SHR1">
    <property type="taxonomic scope" value="Eukaryota"/>
</dbReference>
<dbReference type="GO" id="GO:0008237">
    <property type="term" value="F:metallopeptidase activity"/>
    <property type="evidence" value="ECO:0007669"/>
    <property type="project" value="InterPro"/>
</dbReference>
<dbReference type="Gene3D" id="3.40.390.10">
    <property type="entry name" value="Collagenase (Catalytic Domain)"/>
    <property type="match status" value="1"/>
</dbReference>
<dbReference type="RefSeq" id="XP_007781485.1">
    <property type="nucleotide sequence ID" value="XM_007783295.1"/>
</dbReference>
<protein>
    <recommendedName>
        <fullName evidence="4">Lysine-specific metallo-endopeptidase domain-containing protein</fullName>
    </recommendedName>
</protein>
<dbReference type="EMBL" id="JH767578">
    <property type="protein sequence ID" value="EON66168.1"/>
    <property type="molecule type" value="Genomic_DNA"/>
</dbReference>
<keyword evidence="1" id="KW-0732">Signal</keyword>
<evidence type="ECO:0008006" key="4">
    <source>
        <dbReference type="Google" id="ProtNLM"/>
    </source>
</evidence>
<dbReference type="InterPro" id="IPR024079">
    <property type="entry name" value="MetalloPept_cat_dom_sf"/>
</dbReference>
<reference evidence="3" key="1">
    <citation type="submission" date="2012-06" db="EMBL/GenBank/DDBJ databases">
        <title>The genome sequence of Coniosporium apollinis CBS 100218.</title>
        <authorList>
            <consortium name="The Broad Institute Genome Sequencing Platform"/>
            <person name="Cuomo C."/>
            <person name="Gorbushina A."/>
            <person name="Noack S."/>
            <person name="Walker B."/>
            <person name="Young S.K."/>
            <person name="Zeng Q."/>
            <person name="Gargeya S."/>
            <person name="Fitzgerald M."/>
            <person name="Haas B."/>
            <person name="Abouelleil A."/>
            <person name="Alvarado L."/>
            <person name="Arachchi H.M."/>
            <person name="Berlin A.M."/>
            <person name="Chapman S.B."/>
            <person name="Goldberg J."/>
            <person name="Griggs A."/>
            <person name="Gujja S."/>
            <person name="Hansen M."/>
            <person name="Howarth C."/>
            <person name="Imamovic A."/>
            <person name="Larimer J."/>
            <person name="McCowan C."/>
            <person name="Montmayeur A."/>
            <person name="Murphy C."/>
            <person name="Neiman D."/>
            <person name="Pearson M."/>
            <person name="Priest M."/>
            <person name="Roberts A."/>
            <person name="Saif S."/>
            <person name="Shea T."/>
            <person name="Sisk P."/>
            <person name="Sykes S."/>
            <person name="Wortman J."/>
            <person name="Nusbaum C."/>
            <person name="Birren B."/>
        </authorList>
    </citation>
    <scope>NUCLEOTIDE SEQUENCE [LARGE SCALE GENOMIC DNA]</scope>
    <source>
        <strain evidence="3">CBS 100218</strain>
    </source>
</reference>
<evidence type="ECO:0000256" key="1">
    <source>
        <dbReference type="SAM" id="SignalP"/>
    </source>
</evidence>
<feature type="chain" id="PRO_5004450864" description="Lysine-specific metallo-endopeptidase domain-containing protein" evidence="1">
    <location>
        <begin position="19"/>
        <end position="304"/>
    </location>
</feature>
<feature type="signal peptide" evidence="1">
    <location>
        <begin position="1"/>
        <end position="18"/>
    </location>
</feature>
<dbReference type="OrthoDB" id="2119228at2759"/>
<dbReference type="HOGENOM" id="CLU_912286_0_0_1"/>
<dbReference type="Proteomes" id="UP000016924">
    <property type="component" value="Unassembled WGS sequence"/>
</dbReference>
<sequence>MSLSKVLTLALVVAVARASPVLNNPSRVLRRDPPAPSAYPLGDACGHEWQYLNFNPDDDTDKAHLQKLHDVICSGEMRAISSYGRASARDVLAPYKRYFPESDEEDDFQTHVKDVLGLIAGTSSTDGAIGTVVGTFVVDNLDFAANDPDEADCTDEGTLAYTLTDQLDSREKIHFCDPSWTRGSAGDVDCASLDPFPSTKMDSFSRIALHEMTHYSSVGPETSLAQQIQDVKNADGEPAYDPPRVHGLLDPEQDDNPAVTEINADSYAWMSLDAWISRKCAADPSGNNWASFFTQSPPPYEPAE</sequence>
<organism evidence="2 3">
    <name type="scientific">Coniosporium apollinis (strain CBS 100218)</name>
    <name type="common">Rock-inhabiting black yeast</name>
    <dbReference type="NCBI Taxonomy" id="1168221"/>
    <lineage>
        <taxon>Eukaryota</taxon>
        <taxon>Fungi</taxon>
        <taxon>Dikarya</taxon>
        <taxon>Ascomycota</taxon>
        <taxon>Pezizomycotina</taxon>
        <taxon>Dothideomycetes</taxon>
        <taxon>Dothideomycetes incertae sedis</taxon>
        <taxon>Coniosporium</taxon>
    </lineage>
</organism>
<keyword evidence="3" id="KW-1185">Reference proteome</keyword>
<dbReference type="GeneID" id="19902723"/>
<dbReference type="SUPFAM" id="SSF55486">
    <property type="entry name" value="Metalloproteases ('zincins'), catalytic domain"/>
    <property type="match status" value="1"/>
</dbReference>
<name>R7YWF6_CONA1</name>